<evidence type="ECO:0000256" key="3">
    <source>
        <dbReference type="PROSITE-ProRule" id="PRU00339"/>
    </source>
</evidence>
<dbReference type="PROSITE" id="PS50005">
    <property type="entry name" value="TPR"/>
    <property type="match status" value="1"/>
</dbReference>
<accession>A0A8J7PAE8</accession>
<feature type="repeat" description="TPR" evidence="3">
    <location>
        <begin position="53"/>
        <end position="86"/>
    </location>
</feature>
<reference evidence="4" key="1">
    <citation type="submission" date="2021-02" db="EMBL/GenBank/DDBJ databases">
        <title>Genome-Resolved Metagenomics of a Microbial Community Performing Photosynthetic Biological Nutrient Removal.</title>
        <authorList>
            <person name="Mcdaniel E.A."/>
        </authorList>
    </citation>
    <scope>NUCLEOTIDE SEQUENCE</scope>
    <source>
        <strain evidence="4">UWPOB_OBS1</strain>
    </source>
</reference>
<evidence type="ECO:0000256" key="1">
    <source>
        <dbReference type="ARBA" id="ARBA00022737"/>
    </source>
</evidence>
<dbReference type="AlphaFoldDB" id="A0A8J7PAE8"/>
<dbReference type="Gene3D" id="1.25.40.10">
    <property type="entry name" value="Tetratricopeptide repeat domain"/>
    <property type="match status" value="2"/>
</dbReference>
<gene>
    <name evidence="4" type="ORF">J0M35_00570</name>
</gene>
<evidence type="ECO:0000313" key="5">
    <source>
        <dbReference type="Proteomes" id="UP000664277"/>
    </source>
</evidence>
<keyword evidence="1" id="KW-0677">Repeat</keyword>
<dbReference type="SMART" id="SM00028">
    <property type="entry name" value="TPR"/>
    <property type="match status" value="5"/>
</dbReference>
<dbReference type="Pfam" id="PF13432">
    <property type="entry name" value="TPR_16"/>
    <property type="match status" value="1"/>
</dbReference>
<evidence type="ECO:0000256" key="2">
    <source>
        <dbReference type="ARBA" id="ARBA00022803"/>
    </source>
</evidence>
<dbReference type="Proteomes" id="UP000664277">
    <property type="component" value="Unassembled WGS sequence"/>
</dbReference>
<dbReference type="InterPro" id="IPR051012">
    <property type="entry name" value="CellSynth/LPSAsmb/PSIAsmb"/>
</dbReference>
<evidence type="ECO:0000313" key="4">
    <source>
        <dbReference type="EMBL" id="MBN8658826.1"/>
    </source>
</evidence>
<dbReference type="SUPFAM" id="SSF48452">
    <property type="entry name" value="TPR-like"/>
    <property type="match status" value="2"/>
</dbReference>
<dbReference type="PANTHER" id="PTHR45586:SF1">
    <property type="entry name" value="LIPOPOLYSACCHARIDE ASSEMBLY PROTEIN B"/>
    <property type="match status" value="1"/>
</dbReference>
<dbReference type="EMBL" id="JAFLCK010000001">
    <property type="protein sequence ID" value="MBN8658826.1"/>
    <property type="molecule type" value="Genomic_DNA"/>
</dbReference>
<dbReference type="PANTHER" id="PTHR45586">
    <property type="entry name" value="TPR REPEAT-CONTAINING PROTEIN PA4667"/>
    <property type="match status" value="1"/>
</dbReference>
<comment type="caution">
    <text evidence="4">The sequence shown here is derived from an EMBL/GenBank/DDBJ whole genome shotgun (WGS) entry which is preliminary data.</text>
</comment>
<protein>
    <submittedName>
        <fullName evidence="4">Tetratricopeptide repeat protein</fullName>
    </submittedName>
</protein>
<name>A0A8J7PAE8_9BACT</name>
<dbReference type="InterPro" id="IPR011990">
    <property type="entry name" value="TPR-like_helical_dom_sf"/>
</dbReference>
<keyword evidence="2 3" id="KW-0802">TPR repeat</keyword>
<proteinExistence type="predicted"/>
<dbReference type="InterPro" id="IPR019734">
    <property type="entry name" value="TPR_rpt"/>
</dbReference>
<sequence>MGRSIFTNRTTVLFLLVVLYADPLASVKVFLPVVSCNAAVLASPQQKKKEDLAKYYKNLGEQSMDKGDFVKAKGFFEQAANLGAKDSEVYIGLGRCSYNTFDKFGSGLDEAIRHFKKGLEVEPNAVRCYNHLSEIYCIQGRYEDALKAAKDGSRVAPSDVSSYVCQAVALSNLKRYDQAIEAGNTAVKLDSNSLVARETRASLLEERKRYLEAAADYKVLLQKSKKDSYLYRYAFCLDKGGKGKDSIAILSTWLKDFPQDEQARLQRARLYVRFGMLAQAEHDYSAAILDAPTAAYYKERAEIYKRQGRLDLYRKDLKAAENN</sequence>
<organism evidence="4 5">
    <name type="scientific">Candidatus Obscuribacter phosphatis</name>
    <dbReference type="NCBI Taxonomy" id="1906157"/>
    <lineage>
        <taxon>Bacteria</taxon>
        <taxon>Bacillati</taxon>
        <taxon>Candidatus Melainabacteria</taxon>
        <taxon>Candidatus Obscuribacterales</taxon>
        <taxon>Candidatus Obscuribacteraceae</taxon>
        <taxon>Candidatus Obscuribacter</taxon>
    </lineage>
</organism>